<comment type="subunit">
    <text evidence="8">A double ring-shaped homohexamer of HslV is capped on each side by a ring-shaped HslU homohexamer. The assembly of the HslU/HslV complex is dependent on binding of ATP.</text>
</comment>
<keyword evidence="6 8" id="KW-0378">Hydrolase</keyword>
<dbReference type="HAMAP" id="MF_00248">
    <property type="entry name" value="HslV"/>
    <property type="match status" value="1"/>
</dbReference>
<evidence type="ECO:0000256" key="3">
    <source>
        <dbReference type="ARBA" id="ARBA00022490"/>
    </source>
</evidence>
<dbReference type="InterPro" id="IPR001353">
    <property type="entry name" value="Proteasome_sua/b"/>
</dbReference>
<evidence type="ECO:0000313" key="10">
    <source>
        <dbReference type="Proteomes" id="UP000046155"/>
    </source>
</evidence>
<dbReference type="GO" id="GO:0005839">
    <property type="term" value="C:proteasome core complex"/>
    <property type="evidence" value="ECO:0007669"/>
    <property type="project" value="InterPro"/>
</dbReference>
<evidence type="ECO:0000256" key="2">
    <source>
        <dbReference type="ARBA" id="ARBA00006053"/>
    </source>
</evidence>
<comment type="catalytic activity">
    <reaction evidence="8">
        <text>ATP-dependent cleavage of peptide bonds with broad specificity.</text>
        <dbReference type="EC" id="3.4.25.2"/>
    </reaction>
</comment>
<protein>
    <recommendedName>
        <fullName evidence="8">ATP-dependent protease subunit HslV</fullName>
        <ecNumber evidence="8">3.4.25.2</ecNumber>
    </recommendedName>
</protein>
<evidence type="ECO:0000256" key="4">
    <source>
        <dbReference type="ARBA" id="ARBA00022670"/>
    </source>
</evidence>
<dbReference type="PIRSF" id="PIRSF039093">
    <property type="entry name" value="HslV"/>
    <property type="match status" value="1"/>
</dbReference>
<keyword evidence="4 8" id="KW-0645">Protease</keyword>
<dbReference type="GO" id="GO:0004298">
    <property type="term" value="F:threonine-type endopeptidase activity"/>
    <property type="evidence" value="ECO:0007669"/>
    <property type="project" value="UniProtKB-KW"/>
</dbReference>
<reference evidence="10" key="1">
    <citation type="submission" date="2015-01" db="EMBL/GenBank/DDBJ databases">
        <authorList>
            <person name="Manzoor Shahid"/>
            <person name="Zubair Saima"/>
        </authorList>
    </citation>
    <scope>NUCLEOTIDE SEQUENCE [LARGE SCALE GENOMIC DNA]</scope>
    <source>
        <strain evidence="10">Sp3</strain>
    </source>
</reference>
<feature type="binding site" evidence="8">
    <location>
        <position position="164"/>
    </location>
    <ligand>
        <name>Na(+)</name>
        <dbReference type="ChEBI" id="CHEBI:29101"/>
    </ligand>
</feature>
<dbReference type="GO" id="GO:0009376">
    <property type="term" value="C:HslUV protease complex"/>
    <property type="evidence" value="ECO:0007669"/>
    <property type="project" value="UniProtKB-UniRule"/>
</dbReference>
<evidence type="ECO:0000256" key="1">
    <source>
        <dbReference type="ARBA" id="ARBA00004496"/>
    </source>
</evidence>
<dbReference type="GO" id="GO:0051603">
    <property type="term" value="P:proteolysis involved in protein catabolic process"/>
    <property type="evidence" value="ECO:0007669"/>
    <property type="project" value="InterPro"/>
</dbReference>
<evidence type="ECO:0000256" key="6">
    <source>
        <dbReference type="ARBA" id="ARBA00022801"/>
    </source>
</evidence>
<organism evidence="9 10">
    <name type="scientific">Syntrophaceticus schinkii</name>
    <dbReference type="NCBI Taxonomy" id="499207"/>
    <lineage>
        <taxon>Bacteria</taxon>
        <taxon>Bacillati</taxon>
        <taxon>Bacillota</taxon>
        <taxon>Clostridia</taxon>
        <taxon>Thermoanaerobacterales</taxon>
        <taxon>Thermoanaerobacterales Family III. Incertae Sedis</taxon>
        <taxon>Syntrophaceticus</taxon>
    </lineage>
</organism>
<dbReference type="PANTHER" id="PTHR32194">
    <property type="entry name" value="METALLOPROTEASE TLDD"/>
    <property type="match status" value="1"/>
</dbReference>
<proteinExistence type="inferred from homology"/>
<dbReference type="NCBIfam" id="NF003964">
    <property type="entry name" value="PRK05456.1"/>
    <property type="match status" value="1"/>
</dbReference>
<feature type="binding site" evidence="8">
    <location>
        <position position="161"/>
    </location>
    <ligand>
        <name>Na(+)</name>
        <dbReference type="ChEBI" id="CHEBI:29101"/>
    </ligand>
</feature>
<sequence>MLTGTTVICVKRDGQVAIGGDGQVTFGNNTIMKAHACKIRKLYEGRILAGFAGSVADSLTLFDKFERKLEEYRGNLERAAVELARDWRMDRVLRRLEALLVVADQKHLLIISGSGEVIEPDDGIAAVGSGSPYALAAARALVNHTSLKAEQVVQSALEIAASICIYTNDHITIEKL</sequence>
<comment type="function">
    <text evidence="8">Protease subunit of a proteasome-like degradation complex believed to be a general protein degrading machinery.</text>
</comment>
<comment type="similarity">
    <text evidence="2 8">Belongs to the peptidase T1B family. HslV subfamily.</text>
</comment>
<comment type="activity regulation">
    <text evidence="8">Allosterically activated by HslU binding.</text>
</comment>
<dbReference type="OrthoDB" id="9804884at2"/>
<dbReference type="RefSeq" id="WP_044663740.1">
    <property type="nucleotide sequence ID" value="NZ_CDRZ01000002.1"/>
</dbReference>
<evidence type="ECO:0000256" key="5">
    <source>
        <dbReference type="ARBA" id="ARBA00022723"/>
    </source>
</evidence>
<feature type="active site" evidence="8">
    <location>
        <position position="5"/>
    </location>
</feature>
<dbReference type="AlphaFoldDB" id="A0A0B7MGL7"/>
<keyword evidence="7 8" id="KW-0915">Sodium</keyword>
<dbReference type="PROSITE" id="PS51476">
    <property type="entry name" value="PROTEASOME_BETA_2"/>
    <property type="match status" value="1"/>
</dbReference>
<keyword evidence="5 8" id="KW-0479">Metal-binding</keyword>
<keyword evidence="10" id="KW-1185">Reference proteome</keyword>
<dbReference type="Gene3D" id="3.60.20.10">
    <property type="entry name" value="Glutamine Phosphoribosylpyrophosphate, subunit 1, domain 1"/>
    <property type="match status" value="1"/>
</dbReference>
<dbReference type="NCBIfam" id="TIGR03692">
    <property type="entry name" value="ATP_dep_HslV"/>
    <property type="match status" value="1"/>
</dbReference>
<dbReference type="PANTHER" id="PTHR32194:SF0">
    <property type="entry name" value="ATP-DEPENDENT PROTEASE SUBUNIT HSLV"/>
    <property type="match status" value="1"/>
</dbReference>
<dbReference type="SUPFAM" id="SSF56235">
    <property type="entry name" value="N-terminal nucleophile aminohydrolases (Ntn hydrolases)"/>
    <property type="match status" value="1"/>
</dbReference>
<evidence type="ECO:0000256" key="7">
    <source>
        <dbReference type="ARBA" id="ARBA00023053"/>
    </source>
</evidence>
<dbReference type="GO" id="GO:0046872">
    <property type="term" value="F:metal ion binding"/>
    <property type="evidence" value="ECO:0007669"/>
    <property type="project" value="UniProtKB-KW"/>
</dbReference>
<dbReference type="Pfam" id="PF00227">
    <property type="entry name" value="Proteasome"/>
    <property type="match status" value="1"/>
</dbReference>
<keyword evidence="3 8" id="KW-0963">Cytoplasm</keyword>
<dbReference type="InterPro" id="IPR022281">
    <property type="entry name" value="ATP-dep_Prtase_HsIV_su"/>
</dbReference>
<gene>
    <name evidence="9" type="primary">clpQ</name>
    <name evidence="8" type="synonym">hslV</name>
    <name evidence="9" type="ORF">SSCH_100051</name>
</gene>
<dbReference type="EC" id="3.4.25.2" evidence="8"/>
<dbReference type="EMBL" id="CDRZ01000002">
    <property type="protein sequence ID" value="CEO87363.1"/>
    <property type="molecule type" value="Genomic_DNA"/>
</dbReference>
<keyword evidence="8" id="KW-0888">Threonine protease</keyword>
<dbReference type="Proteomes" id="UP000046155">
    <property type="component" value="Unassembled WGS sequence"/>
</dbReference>
<dbReference type="CDD" id="cd01913">
    <property type="entry name" value="protease_HslV"/>
    <property type="match status" value="1"/>
</dbReference>
<accession>A0A0B7MGL7</accession>
<comment type="subcellular location">
    <subcellularLocation>
        <location evidence="1 8">Cytoplasm</location>
    </subcellularLocation>
</comment>
<dbReference type="InterPro" id="IPR029055">
    <property type="entry name" value="Ntn_hydrolases_N"/>
</dbReference>
<evidence type="ECO:0000313" key="9">
    <source>
        <dbReference type="EMBL" id="CEO87363.1"/>
    </source>
</evidence>
<evidence type="ECO:0000256" key="8">
    <source>
        <dbReference type="HAMAP-Rule" id="MF_00248"/>
    </source>
</evidence>
<keyword evidence="8" id="KW-0021">Allosteric enzyme</keyword>
<dbReference type="InterPro" id="IPR023333">
    <property type="entry name" value="Proteasome_suB-type"/>
</dbReference>
<feature type="binding site" evidence="8">
    <location>
        <position position="167"/>
    </location>
    <ligand>
        <name>Na(+)</name>
        <dbReference type="ChEBI" id="CHEBI:29101"/>
    </ligand>
</feature>
<name>A0A0B7MGL7_9FIRM</name>